<accession>A0A392MA89</accession>
<evidence type="ECO:0000313" key="1">
    <source>
        <dbReference type="EMBL" id="MCH84079.1"/>
    </source>
</evidence>
<organism evidence="1 2">
    <name type="scientific">Trifolium medium</name>
    <dbReference type="NCBI Taxonomy" id="97028"/>
    <lineage>
        <taxon>Eukaryota</taxon>
        <taxon>Viridiplantae</taxon>
        <taxon>Streptophyta</taxon>
        <taxon>Embryophyta</taxon>
        <taxon>Tracheophyta</taxon>
        <taxon>Spermatophyta</taxon>
        <taxon>Magnoliopsida</taxon>
        <taxon>eudicotyledons</taxon>
        <taxon>Gunneridae</taxon>
        <taxon>Pentapetalae</taxon>
        <taxon>rosids</taxon>
        <taxon>fabids</taxon>
        <taxon>Fabales</taxon>
        <taxon>Fabaceae</taxon>
        <taxon>Papilionoideae</taxon>
        <taxon>50 kb inversion clade</taxon>
        <taxon>NPAAA clade</taxon>
        <taxon>Hologalegina</taxon>
        <taxon>IRL clade</taxon>
        <taxon>Trifolieae</taxon>
        <taxon>Trifolium</taxon>
    </lineage>
</organism>
<proteinExistence type="predicted"/>
<keyword evidence="2" id="KW-1185">Reference proteome</keyword>
<comment type="caution">
    <text evidence="1">The sequence shown here is derived from an EMBL/GenBank/DDBJ whole genome shotgun (WGS) entry which is preliminary data.</text>
</comment>
<gene>
    <name evidence="1" type="ORF">A2U01_0004910</name>
</gene>
<name>A0A392MA89_9FABA</name>
<dbReference type="AlphaFoldDB" id="A0A392MA89"/>
<evidence type="ECO:0000313" key="2">
    <source>
        <dbReference type="Proteomes" id="UP000265520"/>
    </source>
</evidence>
<reference evidence="1 2" key="1">
    <citation type="journal article" date="2018" name="Front. Plant Sci.">
        <title>Red Clover (Trifolium pratense) and Zigzag Clover (T. medium) - A Picture of Genomic Similarities and Differences.</title>
        <authorList>
            <person name="Dluhosova J."/>
            <person name="Istvanek J."/>
            <person name="Nedelnik J."/>
            <person name="Repkova J."/>
        </authorList>
    </citation>
    <scope>NUCLEOTIDE SEQUENCE [LARGE SCALE GENOMIC DNA]</scope>
    <source>
        <strain evidence="2">cv. 10/8</strain>
        <tissue evidence="1">Leaf</tissue>
    </source>
</reference>
<dbReference type="Proteomes" id="UP000265520">
    <property type="component" value="Unassembled WGS sequence"/>
</dbReference>
<protein>
    <submittedName>
        <fullName evidence="1">Uncharacterized protein</fullName>
    </submittedName>
</protein>
<dbReference type="EMBL" id="LXQA010006229">
    <property type="protein sequence ID" value="MCH84079.1"/>
    <property type="molecule type" value="Genomic_DNA"/>
</dbReference>
<sequence length="67" mass="7711">MAMVESQNPTVPPCGTIISEYGRKFYHIGRNWTWWRAQNPPPLSTMVLAWPIFDNTDQYMFGGVFAS</sequence>